<keyword evidence="6" id="KW-1133">Transmembrane helix</keyword>
<reference evidence="10" key="1">
    <citation type="submission" date="2021-06" db="EMBL/GenBank/DDBJ databases">
        <title>Genome Sequence of Mortierella hyaline Strain SCG-10, a Cold-Adapted, Nitrate-Reducing Fungus Isolated from Soil in Minnesota, USA.</title>
        <authorList>
            <person name="Aldossari N."/>
        </authorList>
    </citation>
    <scope>NUCLEOTIDE SEQUENCE</scope>
    <source>
        <strain evidence="10">SCG-10</strain>
    </source>
</reference>
<keyword evidence="4" id="KW-0812">Transmembrane</keyword>
<comment type="caution">
    <text evidence="10">The sequence shown here is derived from an EMBL/GenBank/DDBJ whole genome shotgun (WGS) entry which is preliminary data.</text>
</comment>
<evidence type="ECO:0000256" key="3">
    <source>
        <dbReference type="ARBA" id="ARBA00022448"/>
    </source>
</evidence>
<keyword evidence="10" id="KW-0670">Pyruvate</keyword>
<evidence type="ECO:0000256" key="4">
    <source>
        <dbReference type="ARBA" id="ARBA00022692"/>
    </source>
</evidence>
<comment type="subcellular location">
    <subcellularLocation>
        <location evidence="1 9">Mitochondrion inner membrane</location>
        <topology evidence="1 9">Multi-pass membrane protein</topology>
    </subcellularLocation>
</comment>
<evidence type="ECO:0000256" key="6">
    <source>
        <dbReference type="ARBA" id="ARBA00022989"/>
    </source>
</evidence>
<evidence type="ECO:0000256" key="2">
    <source>
        <dbReference type="ARBA" id="ARBA00006416"/>
    </source>
</evidence>
<evidence type="ECO:0000256" key="7">
    <source>
        <dbReference type="ARBA" id="ARBA00023128"/>
    </source>
</evidence>
<dbReference type="PANTHER" id="PTHR14154">
    <property type="entry name" value="UPF0041 BRAIN PROTEIN 44-RELATED"/>
    <property type="match status" value="1"/>
</dbReference>
<protein>
    <recommendedName>
        <fullName evidence="9">Mitochondrial pyruvate carrier</fullName>
    </recommendedName>
</protein>
<dbReference type="InterPro" id="IPR005336">
    <property type="entry name" value="MPC"/>
</dbReference>
<dbReference type="GO" id="GO:0006850">
    <property type="term" value="P:pyruvate import into mitochondria"/>
    <property type="evidence" value="ECO:0007669"/>
    <property type="project" value="InterPro"/>
</dbReference>
<keyword evidence="5 9" id="KW-0999">Mitochondrion inner membrane</keyword>
<evidence type="ECO:0000256" key="5">
    <source>
        <dbReference type="ARBA" id="ARBA00022792"/>
    </source>
</evidence>
<dbReference type="Pfam" id="PF03650">
    <property type="entry name" value="MPC"/>
    <property type="match status" value="1"/>
</dbReference>
<evidence type="ECO:0000256" key="1">
    <source>
        <dbReference type="ARBA" id="ARBA00004448"/>
    </source>
</evidence>
<dbReference type="EMBL" id="JAHRHY010000014">
    <property type="protein sequence ID" value="KAG9064521.1"/>
    <property type="molecule type" value="Genomic_DNA"/>
</dbReference>
<dbReference type="AlphaFoldDB" id="A0A9P7XNY5"/>
<evidence type="ECO:0000313" key="10">
    <source>
        <dbReference type="EMBL" id="KAG9064521.1"/>
    </source>
</evidence>
<dbReference type="GO" id="GO:0005743">
    <property type="term" value="C:mitochondrial inner membrane"/>
    <property type="evidence" value="ECO:0007669"/>
    <property type="project" value="UniProtKB-SubCell"/>
</dbReference>
<comment type="function">
    <text evidence="9">Mediates the uptake of pyruvate into mitochondria.</text>
</comment>
<organism evidence="10 11">
    <name type="scientific">Linnemannia hyalina</name>
    <dbReference type="NCBI Taxonomy" id="64524"/>
    <lineage>
        <taxon>Eukaryota</taxon>
        <taxon>Fungi</taxon>
        <taxon>Fungi incertae sedis</taxon>
        <taxon>Mucoromycota</taxon>
        <taxon>Mortierellomycotina</taxon>
        <taxon>Mortierellomycetes</taxon>
        <taxon>Mortierellales</taxon>
        <taxon>Mortierellaceae</taxon>
        <taxon>Linnemannia</taxon>
    </lineage>
</organism>
<proteinExistence type="inferred from homology"/>
<keyword evidence="7 9" id="KW-0496">Mitochondrion</keyword>
<keyword evidence="8" id="KW-0472">Membrane</keyword>
<dbReference type="Proteomes" id="UP000707451">
    <property type="component" value="Unassembled WGS sequence"/>
</dbReference>
<dbReference type="OrthoDB" id="1697690at2759"/>
<keyword evidence="11" id="KW-1185">Reference proteome</keyword>
<evidence type="ECO:0000256" key="8">
    <source>
        <dbReference type="ARBA" id="ARBA00023136"/>
    </source>
</evidence>
<gene>
    <name evidence="10" type="primary">MPC1</name>
    <name evidence="10" type="ORF">KI688_003711</name>
</gene>
<comment type="similarity">
    <text evidence="2 9">Belongs to the mitochondrial pyruvate carrier (MPC) (TC 2.A.105) family.</text>
</comment>
<keyword evidence="3 9" id="KW-0813">Transport</keyword>
<sequence length="124" mass="14029">MSSWAAQLGQKIASPEFRQYLMRQQHHFWGPVANWGLPLAAIADIKKDPEMISGNMTGALTVYSLLFMRFAWMVQPRNYLLFACHATNETAQLIQGYRFINYHHFGGKSSVAQDGLKVPLEAKA</sequence>
<evidence type="ECO:0000313" key="11">
    <source>
        <dbReference type="Proteomes" id="UP000707451"/>
    </source>
</evidence>
<accession>A0A9P7XNY5</accession>
<evidence type="ECO:0000256" key="9">
    <source>
        <dbReference type="RuleBase" id="RU363100"/>
    </source>
</evidence>
<name>A0A9P7XNY5_9FUNG</name>